<evidence type="ECO:0000256" key="7">
    <source>
        <dbReference type="ARBA" id="ARBA00023125"/>
    </source>
</evidence>
<evidence type="ECO:0000259" key="11">
    <source>
        <dbReference type="PROSITE" id="PS01124"/>
    </source>
</evidence>
<dbReference type="GO" id="GO:0043565">
    <property type="term" value="F:sequence-specific DNA binding"/>
    <property type="evidence" value="ECO:0007669"/>
    <property type="project" value="InterPro"/>
</dbReference>
<dbReference type="Gene3D" id="1.10.10.60">
    <property type="entry name" value="Homeodomain-like"/>
    <property type="match status" value="2"/>
</dbReference>
<feature type="domain" description="Response regulatory" evidence="12">
    <location>
        <begin position="2"/>
        <end position="119"/>
    </location>
</feature>
<dbReference type="Pfam" id="PF12833">
    <property type="entry name" value="HTH_18"/>
    <property type="match status" value="1"/>
</dbReference>
<sequence>MKLLIVDDEKFIRIGLTTTVNWSNLGIEIIGAAENGKIAIDMINNLEPDIVLADIRMPLYDGLELSKYIHDNFPKIKVILMSGYDDFSYAQQAILYGVKDYLLKPMKEEKLMQSLERVKNIILEEQKQETNLHSISQRLDESLSISREYYLKSLIYGSEKTFENAKSNFSFFNIPFEPNNLLVMIVKIDLKESNEAKPSFANDQLRCEIKRILDESFDNELINIFGYNIAALIHKNKELQPDEFLHRLKYKADKIVNLLEISFPVNIHIGIGSYQPELERIKNSFNEAIVLTQYPQASDKTKVLLATEVKNNNTLMQKNVFKIDEDIELSIRAGNMESIYKMLDNITLQIRPNKKDDLDAYKRLCVELIIKLNKFFDELHVNDSKLFTDELYIQIFHMTNLIDIREYILGQIKIYEECLNQFKKNNSNKKLIQMAVQFMKEHYYENLSVNTVANVVGLSPNYFSHLFKQEMGKSFVHVQNEYKIEKAKKFLSEGKYKVGEIAELLGFSDYRYFSQIFKKYVRCTPKEFMNVS</sequence>
<evidence type="ECO:0000256" key="6">
    <source>
        <dbReference type="ARBA" id="ARBA00023015"/>
    </source>
</evidence>
<dbReference type="RefSeq" id="WP_079426256.1">
    <property type="nucleotide sequence ID" value="NZ_MZGV01000041.1"/>
</dbReference>
<feature type="modified residue" description="4-aspartylphosphate" evidence="10">
    <location>
        <position position="54"/>
    </location>
</feature>
<name>A0A1V4II01_9CLOT</name>
<dbReference type="SMART" id="SM00342">
    <property type="entry name" value="HTH_ARAC"/>
    <property type="match status" value="1"/>
</dbReference>
<feature type="domain" description="HTH araC/xylS-type" evidence="11">
    <location>
        <begin position="433"/>
        <end position="531"/>
    </location>
</feature>
<evidence type="ECO:0000256" key="10">
    <source>
        <dbReference type="PROSITE-ProRule" id="PRU00169"/>
    </source>
</evidence>
<dbReference type="SUPFAM" id="SSF46689">
    <property type="entry name" value="Homeodomain-like"/>
    <property type="match status" value="2"/>
</dbReference>
<evidence type="ECO:0000256" key="4">
    <source>
        <dbReference type="ARBA" id="ARBA00022553"/>
    </source>
</evidence>
<evidence type="ECO:0000256" key="1">
    <source>
        <dbReference type="ARBA" id="ARBA00004496"/>
    </source>
</evidence>
<gene>
    <name evidence="13" type="ORF">CLORY_31760</name>
</gene>
<dbReference type="InterPro" id="IPR009057">
    <property type="entry name" value="Homeodomain-like_sf"/>
</dbReference>
<reference evidence="13 14" key="1">
    <citation type="submission" date="2017-03" db="EMBL/GenBank/DDBJ databases">
        <title>Genome sequence of Clostridium oryzae DSM 28571.</title>
        <authorList>
            <person name="Poehlein A."/>
            <person name="Daniel R."/>
        </authorList>
    </citation>
    <scope>NUCLEOTIDE SEQUENCE [LARGE SCALE GENOMIC DNA]</scope>
    <source>
        <strain evidence="13 14">DSM 28571</strain>
    </source>
</reference>
<dbReference type="SUPFAM" id="SSF52172">
    <property type="entry name" value="CheY-like"/>
    <property type="match status" value="1"/>
</dbReference>
<keyword evidence="8" id="KW-0804">Transcription</keyword>
<dbReference type="PROSITE" id="PS50110">
    <property type="entry name" value="RESPONSE_REGULATORY"/>
    <property type="match status" value="1"/>
</dbReference>
<dbReference type="PROSITE" id="PS01124">
    <property type="entry name" value="HTH_ARAC_FAMILY_2"/>
    <property type="match status" value="1"/>
</dbReference>
<organism evidence="13 14">
    <name type="scientific">Clostridium oryzae</name>
    <dbReference type="NCBI Taxonomy" id="1450648"/>
    <lineage>
        <taxon>Bacteria</taxon>
        <taxon>Bacillati</taxon>
        <taxon>Bacillota</taxon>
        <taxon>Clostridia</taxon>
        <taxon>Eubacteriales</taxon>
        <taxon>Clostridiaceae</taxon>
        <taxon>Clostridium</taxon>
    </lineage>
</organism>
<dbReference type="EMBL" id="MZGV01000041">
    <property type="protein sequence ID" value="OPJ59632.1"/>
    <property type="molecule type" value="Genomic_DNA"/>
</dbReference>
<evidence type="ECO:0000256" key="5">
    <source>
        <dbReference type="ARBA" id="ARBA00023012"/>
    </source>
</evidence>
<dbReference type="Gene3D" id="3.40.50.2300">
    <property type="match status" value="1"/>
</dbReference>
<dbReference type="PANTHER" id="PTHR42713">
    <property type="entry name" value="HISTIDINE KINASE-RELATED"/>
    <property type="match status" value="1"/>
</dbReference>
<dbReference type="STRING" id="1450648.CLORY_31760"/>
<dbReference type="GO" id="GO:0005737">
    <property type="term" value="C:cytoplasm"/>
    <property type="evidence" value="ECO:0007669"/>
    <property type="project" value="UniProtKB-SubCell"/>
</dbReference>
<evidence type="ECO:0000313" key="13">
    <source>
        <dbReference type="EMBL" id="OPJ59632.1"/>
    </source>
</evidence>
<dbReference type="AlphaFoldDB" id="A0A1V4II01"/>
<dbReference type="Pfam" id="PF00072">
    <property type="entry name" value="Response_reg"/>
    <property type="match status" value="1"/>
</dbReference>
<protein>
    <recommendedName>
        <fullName evidence="2">Stage 0 sporulation protein A homolog</fullName>
    </recommendedName>
</protein>
<dbReference type="InterPro" id="IPR051552">
    <property type="entry name" value="HptR"/>
</dbReference>
<dbReference type="OrthoDB" id="384217at2"/>
<dbReference type="GO" id="GO:0000160">
    <property type="term" value="P:phosphorelay signal transduction system"/>
    <property type="evidence" value="ECO:0007669"/>
    <property type="project" value="UniProtKB-KW"/>
</dbReference>
<evidence type="ECO:0000256" key="9">
    <source>
        <dbReference type="ARBA" id="ARBA00024867"/>
    </source>
</evidence>
<evidence type="ECO:0000256" key="2">
    <source>
        <dbReference type="ARBA" id="ARBA00018672"/>
    </source>
</evidence>
<proteinExistence type="predicted"/>
<dbReference type="CDD" id="cd17536">
    <property type="entry name" value="REC_YesN-like"/>
    <property type="match status" value="1"/>
</dbReference>
<accession>A0A1V4II01</accession>
<dbReference type="GO" id="GO:0003700">
    <property type="term" value="F:DNA-binding transcription factor activity"/>
    <property type="evidence" value="ECO:0007669"/>
    <property type="project" value="InterPro"/>
</dbReference>
<keyword evidence="4 10" id="KW-0597">Phosphoprotein</keyword>
<evidence type="ECO:0000256" key="8">
    <source>
        <dbReference type="ARBA" id="ARBA00023163"/>
    </source>
</evidence>
<dbReference type="PROSITE" id="PS00041">
    <property type="entry name" value="HTH_ARAC_FAMILY_1"/>
    <property type="match status" value="1"/>
</dbReference>
<keyword evidence="3" id="KW-0963">Cytoplasm</keyword>
<keyword evidence="14" id="KW-1185">Reference proteome</keyword>
<dbReference type="PANTHER" id="PTHR42713:SF3">
    <property type="entry name" value="TRANSCRIPTIONAL REGULATORY PROTEIN HPTR"/>
    <property type="match status" value="1"/>
</dbReference>
<keyword evidence="6" id="KW-0805">Transcription regulation</keyword>
<comment type="caution">
    <text evidence="13">The sequence shown here is derived from an EMBL/GenBank/DDBJ whole genome shotgun (WGS) entry which is preliminary data.</text>
</comment>
<dbReference type="Proteomes" id="UP000190080">
    <property type="component" value="Unassembled WGS sequence"/>
</dbReference>
<dbReference type="InterPro" id="IPR018060">
    <property type="entry name" value="HTH_AraC"/>
</dbReference>
<keyword evidence="7" id="KW-0238">DNA-binding</keyword>
<dbReference type="SMART" id="SM00448">
    <property type="entry name" value="REC"/>
    <property type="match status" value="1"/>
</dbReference>
<evidence type="ECO:0000259" key="12">
    <source>
        <dbReference type="PROSITE" id="PS50110"/>
    </source>
</evidence>
<dbReference type="InterPro" id="IPR001789">
    <property type="entry name" value="Sig_transdc_resp-reg_receiver"/>
</dbReference>
<keyword evidence="5" id="KW-0902">Two-component regulatory system</keyword>
<comment type="subcellular location">
    <subcellularLocation>
        <location evidence="1">Cytoplasm</location>
    </subcellularLocation>
</comment>
<dbReference type="InterPro" id="IPR018062">
    <property type="entry name" value="HTH_AraC-typ_CS"/>
</dbReference>
<comment type="function">
    <text evidence="9">May play the central regulatory role in sporulation. It may be an element of the effector pathway responsible for the activation of sporulation genes in response to nutritional stress. Spo0A may act in concert with spo0H (a sigma factor) to control the expression of some genes that are critical to the sporulation process.</text>
</comment>
<evidence type="ECO:0000256" key="3">
    <source>
        <dbReference type="ARBA" id="ARBA00022490"/>
    </source>
</evidence>
<dbReference type="InterPro" id="IPR011006">
    <property type="entry name" value="CheY-like_superfamily"/>
</dbReference>
<evidence type="ECO:0000313" key="14">
    <source>
        <dbReference type="Proteomes" id="UP000190080"/>
    </source>
</evidence>